<keyword evidence="2" id="KW-1185">Reference proteome</keyword>
<organism evidence="1 2">
    <name type="scientific">Neophaeococcomyces mojaviensis</name>
    <dbReference type="NCBI Taxonomy" id="3383035"/>
    <lineage>
        <taxon>Eukaryota</taxon>
        <taxon>Fungi</taxon>
        <taxon>Dikarya</taxon>
        <taxon>Ascomycota</taxon>
        <taxon>Pezizomycotina</taxon>
        <taxon>Eurotiomycetes</taxon>
        <taxon>Chaetothyriomycetidae</taxon>
        <taxon>Chaetothyriales</taxon>
        <taxon>Chaetothyriales incertae sedis</taxon>
        <taxon>Neophaeococcomyces</taxon>
    </lineage>
</organism>
<proteinExistence type="predicted"/>
<protein>
    <submittedName>
        <fullName evidence="1">Uncharacterized protein</fullName>
    </submittedName>
</protein>
<evidence type="ECO:0000313" key="2">
    <source>
        <dbReference type="Proteomes" id="UP001172386"/>
    </source>
</evidence>
<comment type="caution">
    <text evidence="1">The sequence shown here is derived from an EMBL/GenBank/DDBJ whole genome shotgun (WGS) entry which is preliminary data.</text>
</comment>
<accession>A0ACC3AFA5</accession>
<sequence length="163" mass="17688">MSSKLLTALCVLLGITRLGCIAAPLVDNPALPVDTPEYHASLLQGPPPDCVDQLNSASCMEWQAAIESAGLESNITEQWKASPPAWVSNFAMLGGTENNDIFDDDDDGDIMLFAHAQDGGMEWHGRCKKRPTCCNPAIVWLPGVGFCCAHKMMQCWKNPNARV</sequence>
<reference evidence="1" key="1">
    <citation type="submission" date="2022-10" db="EMBL/GenBank/DDBJ databases">
        <title>Culturing micro-colonial fungi from biological soil crusts in the Mojave desert and describing Neophaeococcomyces mojavensis, and introducing the new genera and species Taxawa tesnikishii.</title>
        <authorList>
            <person name="Kurbessoian T."/>
            <person name="Stajich J.E."/>
        </authorList>
    </citation>
    <scope>NUCLEOTIDE SEQUENCE</scope>
    <source>
        <strain evidence="1">JES_112</strain>
    </source>
</reference>
<name>A0ACC3AFA5_9EURO</name>
<evidence type="ECO:0000313" key="1">
    <source>
        <dbReference type="EMBL" id="KAJ9661027.1"/>
    </source>
</evidence>
<dbReference type="EMBL" id="JAPDRQ010000026">
    <property type="protein sequence ID" value="KAJ9661027.1"/>
    <property type="molecule type" value="Genomic_DNA"/>
</dbReference>
<dbReference type="Proteomes" id="UP001172386">
    <property type="component" value="Unassembled WGS sequence"/>
</dbReference>
<gene>
    <name evidence="1" type="ORF">H2198_002186</name>
</gene>